<accession>A0A426ZZF8</accession>
<dbReference type="AlphaFoldDB" id="A0A426ZZF8"/>
<evidence type="ECO:0000313" key="3">
    <source>
        <dbReference type="Proteomes" id="UP000287651"/>
    </source>
</evidence>
<organism evidence="2 3">
    <name type="scientific">Ensete ventricosum</name>
    <name type="common">Abyssinian banana</name>
    <name type="synonym">Musa ensete</name>
    <dbReference type="NCBI Taxonomy" id="4639"/>
    <lineage>
        <taxon>Eukaryota</taxon>
        <taxon>Viridiplantae</taxon>
        <taxon>Streptophyta</taxon>
        <taxon>Embryophyta</taxon>
        <taxon>Tracheophyta</taxon>
        <taxon>Spermatophyta</taxon>
        <taxon>Magnoliopsida</taxon>
        <taxon>Liliopsida</taxon>
        <taxon>Zingiberales</taxon>
        <taxon>Musaceae</taxon>
        <taxon>Ensete</taxon>
    </lineage>
</organism>
<evidence type="ECO:0000256" key="1">
    <source>
        <dbReference type="SAM" id="MobiDB-lite"/>
    </source>
</evidence>
<proteinExistence type="predicted"/>
<reference evidence="2 3" key="1">
    <citation type="journal article" date="2014" name="Agronomy (Basel)">
        <title>A Draft Genome Sequence for Ensete ventricosum, the Drought-Tolerant Tree Against Hunger.</title>
        <authorList>
            <person name="Harrison J."/>
            <person name="Moore K.A."/>
            <person name="Paszkiewicz K."/>
            <person name="Jones T."/>
            <person name="Grant M."/>
            <person name="Ambacheew D."/>
            <person name="Muzemil S."/>
            <person name="Studholme D.J."/>
        </authorList>
    </citation>
    <scope>NUCLEOTIDE SEQUENCE [LARGE SCALE GENOMIC DNA]</scope>
</reference>
<sequence>MYVRGRIISLTMIGEMELQPDDGPRSSLGIGPGSDNVVGPRREFTRRFAEGIGKLAENTPGDRRKTRCKNAGSCRIGGMRRRMGGQAWPGLLQGRPVVAKPLAKGQLAMAKVPCIVCSRLRPARRGNRHLWARLLAARRPQGRSVVGRCPQGATYRWRGRKGSACPWPGRKGRLPTTRP</sequence>
<dbReference type="Proteomes" id="UP000287651">
    <property type="component" value="Unassembled WGS sequence"/>
</dbReference>
<dbReference type="EMBL" id="AMZH03004374">
    <property type="protein sequence ID" value="RRT69348.1"/>
    <property type="molecule type" value="Genomic_DNA"/>
</dbReference>
<comment type="caution">
    <text evidence="2">The sequence shown here is derived from an EMBL/GenBank/DDBJ whole genome shotgun (WGS) entry which is preliminary data.</text>
</comment>
<gene>
    <name evidence="2" type="ORF">B296_00006492</name>
</gene>
<feature type="region of interest" description="Disordered" evidence="1">
    <location>
        <begin position="160"/>
        <end position="179"/>
    </location>
</feature>
<name>A0A426ZZF8_ENSVE</name>
<protein>
    <submittedName>
        <fullName evidence="2">Uncharacterized protein</fullName>
    </submittedName>
</protein>
<evidence type="ECO:0000313" key="2">
    <source>
        <dbReference type="EMBL" id="RRT69348.1"/>
    </source>
</evidence>